<dbReference type="GO" id="GO:0016989">
    <property type="term" value="F:sigma factor antagonist activity"/>
    <property type="evidence" value="ECO:0007669"/>
    <property type="project" value="TreeGrafter"/>
</dbReference>
<dbReference type="Proteomes" id="UP000094626">
    <property type="component" value="Plasmid pSA1"/>
</dbReference>
<accession>A0A1D8ABA0</accession>
<reference evidence="5" key="1">
    <citation type="journal article" date="2017" name="J. Biotechnol.">
        <title>Complete genome sequence of Novosphingobium resinovorum SA1, a versatile xenobiotic-degrading bacterium capable of utilizing sulfanilic acid.</title>
        <authorList>
            <person name="Hegedus B."/>
            <person name="Kos P.B."/>
            <person name="Balint B."/>
            <person name="Maroti G."/>
            <person name="Gan H.M."/>
            <person name="Perei K."/>
            <person name="Rakhely G."/>
        </authorList>
    </citation>
    <scope>NUCLEOTIDE SEQUENCE [LARGE SCALE GENOMIC DNA]</scope>
    <source>
        <strain evidence="5">SA1</strain>
    </source>
</reference>
<gene>
    <name evidence="4" type="ORF">BES08_21155</name>
</gene>
<evidence type="ECO:0000259" key="3">
    <source>
        <dbReference type="Pfam" id="PF16220"/>
    </source>
</evidence>
<organism evidence="4 5">
    <name type="scientific">Novosphingobium resinovorum</name>
    <dbReference type="NCBI Taxonomy" id="158500"/>
    <lineage>
        <taxon>Bacteria</taxon>
        <taxon>Pseudomonadati</taxon>
        <taxon>Pseudomonadota</taxon>
        <taxon>Alphaproteobacteria</taxon>
        <taxon>Sphingomonadales</taxon>
        <taxon>Sphingomonadaceae</taxon>
        <taxon>Novosphingobium</taxon>
    </lineage>
</organism>
<dbReference type="Pfam" id="PF16220">
    <property type="entry name" value="DUF4880"/>
    <property type="match status" value="1"/>
</dbReference>
<dbReference type="EMBL" id="CP017076">
    <property type="protein sequence ID" value="AOR79356.1"/>
    <property type="molecule type" value="Genomic_DNA"/>
</dbReference>
<dbReference type="Gene3D" id="2.60.120.1440">
    <property type="match status" value="1"/>
</dbReference>
<name>A0A1D8ABA0_9SPHN</name>
<feature type="domain" description="FecR N-terminal" evidence="3">
    <location>
        <begin position="25"/>
        <end position="64"/>
    </location>
</feature>
<evidence type="ECO:0000313" key="4">
    <source>
        <dbReference type="EMBL" id="AOR79356.1"/>
    </source>
</evidence>
<evidence type="ECO:0000256" key="1">
    <source>
        <dbReference type="SAM" id="Phobius"/>
    </source>
</evidence>
<dbReference type="PANTHER" id="PTHR30273:SF2">
    <property type="entry name" value="PROTEIN FECR"/>
    <property type="match status" value="1"/>
</dbReference>
<feature type="transmembrane region" description="Helical" evidence="1">
    <location>
        <begin position="99"/>
        <end position="120"/>
    </location>
</feature>
<keyword evidence="1" id="KW-0472">Membrane</keyword>
<keyword evidence="5" id="KW-1185">Reference proteome</keyword>
<sequence length="335" mass="35685">MIESRTRHGERSLVAPPPNAIDEIAAAWVARIDRAPLSPDDQHALDTWMAASPRHAGALARASAMNLYLDKAAALGPAFDPDRGRTWRMPSFGMDRRQMLIGGSTMALAVVGTGLSYAVLTQKSRVSTGKGVIQRHPLADGSSMTLNTATEVAVAFDSAVRKVELLDGEARFDVIKDAARPFLVLAGDVTVRAIGTSFSVWRNSGSGTRVVVSEGIVEVVRAGKMLANRLTAGRMLHLDDGGAIVEKALSPYALEQVSAWTSGMVDMNGLSLREAAQEFGRYSETRIELQDAAVANLRVSGVYSINNPVGFARDAALSLGLEAVSGDGSVLIRRK</sequence>
<dbReference type="KEGG" id="nre:BES08_21155"/>
<dbReference type="InterPro" id="IPR032623">
    <property type="entry name" value="FecR_N"/>
</dbReference>
<dbReference type="AlphaFoldDB" id="A0A1D8ABA0"/>
<geneLocation type="plasmid" evidence="4 5">
    <name>pSA1</name>
</geneLocation>
<dbReference type="RefSeq" id="WP_069709434.1">
    <property type="nucleotide sequence ID" value="NZ_CP017076.1"/>
</dbReference>
<evidence type="ECO:0000313" key="5">
    <source>
        <dbReference type="Proteomes" id="UP000094626"/>
    </source>
</evidence>
<keyword evidence="1" id="KW-1133">Transmembrane helix</keyword>
<keyword evidence="1" id="KW-0812">Transmembrane</keyword>
<keyword evidence="4" id="KW-0614">Plasmid</keyword>
<feature type="domain" description="FecR protein" evidence="2">
    <location>
        <begin position="125"/>
        <end position="218"/>
    </location>
</feature>
<dbReference type="Pfam" id="PF04773">
    <property type="entry name" value="FecR"/>
    <property type="match status" value="1"/>
</dbReference>
<proteinExistence type="predicted"/>
<protein>
    <submittedName>
        <fullName evidence="4">Uncharacterized protein</fullName>
    </submittedName>
</protein>
<evidence type="ECO:0000259" key="2">
    <source>
        <dbReference type="Pfam" id="PF04773"/>
    </source>
</evidence>
<dbReference type="InterPro" id="IPR012373">
    <property type="entry name" value="Ferrdict_sens_TM"/>
</dbReference>
<dbReference type="PIRSF" id="PIRSF018266">
    <property type="entry name" value="FecR"/>
    <property type="match status" value="1"/>
</dbReference>
<dbReference type="PANTHER" id="PTHR30273">
    <property type="entry name" value="PERIPLASMIC SIGNAL SENSOR AND SIGMA FACTOR ACTIVATOR FECR-RELATED"/>
    <property type="match status" value="1"/>
</dbReference>
<dbReference type="InterPro" id="IPR006860">
    <property type="entry name" value="FecR"/>
</dbReference>